<feature type="compositionally biased region" description="Polar residues" evidence="1">
    <location>
        <begin position="56"/>
        <end position="65"/>
    </location>
</feature>
<protein>
    <submittedName>
        <fullName evidence="2">Uncharacterized protein</fullName>
    </submittedName>
</protein>
<feature type="compositionally biased region" description="Low complexity" evidence="1">
    <location>
        <begin position="1"/>
        <end position="13"/>
    </location>
</feature>
<feature type="region of interest" description="Disordered" evidence="1">
    <location>
        <begin position="47"/>
        <end position="66"/>
    </location>
</feature>
<evidence type="ECO:0000313" key="2">
    <source>
        <dbReference type="EMBL" id="KAK7426792.1"/>
    </source>
</evidence>
<proteinExistence type="predicted"/>
<accession>A0ABR1I048</accession>
<comment type="caution">
    <text evidence="2">The sequence shown here is derived from an EMBL/GenBank/DDBJ whole genome shotgun (WGS) entry which is preliminary data.</text>
</comment>
<keyword evidence="3" id="KW-1185">Reference proteome</keyword>
<evidence type="ECO:0000313" key="3">
    <source>
        <dbReference type="Proteomes" id="UP001498421"/>
    </source>
</evidence>
<evidence type="ECO:0000256" key="1">
    <source>
        <dbReference type="SAM" id="MobiDB-lite"/>
    </source>
</evidence>
<sequence>MEDMVASSTSTAAHPPSGLPSDNMATDRRHNNTTTTKMDMAMTIIITGATGRTMDRTTGGSTKTPTMREVLRRPKKHTDLAQDAADDRCPEVAEDRFTVPKLPIRTEAALPRREVIPLDHLGEACPTGRPDEAGCVLAHTDRTQTQQLAAKAR</sequence>
<organism evidence="2 3">
    <name type="scientific">Neonectria magnoliae</name>
    <dbReference type="NCBI Taxonomy" id="2732573"/>
    <lineage>
        <taxon>Eukaryota</taxon>
        <taxon>Fungi</taxon>
        <taxon>Dikarya</taxon>
        <taxon>Ascomycota</taxon>
        <taxon>Pezizomycotina</taxon>
        <taxon>Sordariomycetes</taxon>
        <taxon>Hypocreomycetidae</taxon>
        <taxon>Hypocreales</taxon>
        <taxon>Nectriaceae</taxon>
        <taxon>Neonectria</taxon>
    </lineage>
</organism>
<name>A0ABR1I048_9HYPO</name>
<dbReference type="EMBL" id="JAZAVK010000061">
    <property type="protein sequence ID" value="KAK7426792.1"/>
    <property type="molecule type" value="Genomic_DNA"/>
</dbReference>
<reference evidence="2 3" key="1">
    <citation type="journal article" date="2025" name="Microbiol. Resour. Announc.">
        <title>Draft genome sequences for Neonectria magnoliae and Neonectria punicea, canker pathogens of Liriodendron tulipifera and Acer saccharum in West Virginia.</title>
        <authorList>
            <person name="Petronek H.M."/>
            <person name="Kasson M.T."/>
            <person name="Metheny A.M."/>
            <person name="Stauder C.M."/>
            <person name="Lovett B."/>
            <person name="Lynch S.C."/>
            <person name="Garnas J.R."/>
            <person name="Kasson L.R."/>
            <person name="Stajich J.E."/>
        </authorList>
    </citation>
    <scope>NUCLEOTIDE SEQUENCE [LARGE SCALE GENOMIC DNA]</scope>
    <source>
        <strain evidence="2 3">NRRL 64651</strain>
    </source>
</reference>
<gene>
    <name evidence="2" type="ORF">QQZ08_006693</name>
</gene>
<dbReference type="Proteomes" id="UP001498421">
    <property type="component" value="Unassembled WGS sequence"/>
</dbReference>
<feature type="region of interest" description="Disordered" evidence="1">
    <location>
        <begin position="1"/>
        <end position="34"/>
    </location>
</feature>